<dbReference type="KEGG" id="bbes:BESB_022890"/>
<dbReference type="InterPro" id="IPR036058">
    <property type="entry name" value="Kazal_dom_sf"/>
</dbReference>
<feature type="chain" id="PRO_5012902534" evidence="1">
    <location>
        <begin position="21"/>
        <end position="238"/>
    </location>
</feature>
<dbReference type="Pfam" id="PF07648">
    <property type="entry name" value="Kazal_2"/>
    <property type="match status" value="1"/>
</dbReference>
<proteinExistence type="predicted"/>
<reference evidence="3 4" key="1">
    <citation type="submission" date="2017-09" db="EMBL/GenBank/DDBJ databases">
        <title>Genome sequencing of Besnoitia besnoiti strain Bb-Ger1.</title>
        <authorList>
            <person name="Schares G."/>
            <person name="Venepally P."/>
            <person name="Lorenzi H.A."/>
        </authorList>
    </citation>
    <scope>NUCLEOTIDE SEQUENCE [LARGE SCALE GENOMIC DNA]</scope>
    <source>
        <strain evidence="3 4">Bb-Ger1</strain>
    </source>
</reference>
<dbReference type="CDD" id="cd00104">
    <property type="entry name" value="KAZAL_FS"/>
    <property type="match status" value="4"/>
</dbReference>
<gene>
    <name evidence="3" type="ORF">BESB_022890</name>
</gene>
<feature type="domain" description="Kazal-like" evidence="2">
    <location>
        <begin position="57"/>
        <end position="100"/>
    </location>
</feature>
<dbReference type="PROSITE" id="PS00282">
    <property type="entry name" value="KAZAL_1"/>
    <property type="match status" value="2"/>
</dbReference>
<keyword evidence="4" id="KW-1185">Reference proteome</keyword>
<dbReference type="AlphaFoldDB" id="A0A2A9M823"/>
<dbReference type="PANTHER" id="PTHR21131:SF0">
    <property type="entry name" value="GEO10195P1-RELATED"/>
    <property type="match status" value="1"/>
</dbReference>
<evidence type="ECO:0000259" key="2">
    <source>
        <dbReference type="PROSITE" id="PS51465"/>
    </source>
</evidence>
<dbReference type="OrthoDB" id="126772at2759"/>
<feature type="domain" description="Kazal-like" evidence="2">
    <location>
        <begin position="7"/>
        <end position="56"/>
    </location>
</feature>
<evidence type="ECO:0000256" key="1">
    <source>
        <dbReference type="SAM" id="SignalP"/>
    </source>
</evidence>
<feature type="signal peptide" evidence="1">
    <location>
        <begin position="1"/>
        <end position="20"/>
    </location>
</feature>
<feature type="domain" description="Kazal-like" evidence="2">
    <location>
        <begin position="185"/>
        <end position="229"/>
    </location>
</feature>
<organism evidence="3 4">
    <name type="scientific">Besnoitia besnoiti</name>
    <name type="common">Apicomplexan protozoan</name>
    <dbReference type="NCBI Taxonomy" id="94643"/>
    <lineage>
        <taxon>Eukaryota</taxon>
        <taxon>Sar</taxon>
        <taxon>Alveolata</taxon>
        <taxon>Apicomplexa</taxon>
        <taxon>Conoidasida</taxon>
        <taxon>Coccidia</taxon>
        <taxon>Eucoccidiorida</taxon>
        <taxon>Eimeriorina</taxon>
        <taxon>Sarcocystidae</taxon>
        <taxon>Besnoitia</taxon>
    </lineage>
</organism>
<accession>A0A2A9M823</accession>
<dbReference type="SUPFAM" id="SSF100895">
    <property type="entry name" value="Kazal-type serine protease inhibitors"/>
    <property type="match status" value="4"/>
</dbReference>
<dbReference type="Gene3D" id="3.30.60.30">
    <property type="match status" value="4"/>
</dbReference>
<feature type="domain" description="Kazal-like" evidence="2">
    <location>
        <begin position="132"/>
        <end position="176"/>
    </location>
</feature>
<dbReference type="VEuPathDB" id="ToxoDB:BESB_022890"/>
<dbReference type="STRING" id="94643.A0A2A9M823"/>
<dbReference type="RefSeq" id="XP_029215806.1">
    <property type="nucleotide sequence ID" value="XM_029360991.1"/>
</dbReference>
<dbReference type="Pfam" id="PF00050">
    <property type="entry name" value="Kazal_1"/>
    <property type="match status" value="2"/>
</dbReference>
<keyword evidence="1" id="KW-0732">Signal</keyword>
<evidence type="ECO:0000313" key="3">
    <source>
        <dbReference type="EMBL" id="PFH31797.1"/>
    </source>
</evidence>
<dbReference type="PANTHER" id="PTHR21131">
    <property type="entry name" value="SERINE-TYPE ENDOPEPTIDASE INHIBITOR"/>
    <property type="match status" value="1"/>
</dbReference>
<sequence>MKTQKAAFFVLVCGAPAALCPKIFNPQCGINGVTYPNACERECASTSLAHPGVCTPEEECVGDCEWTFNPVCDDKGKTWGNMCELGCGGNGAAHPGPCTLEEAKAGLAPLGWTGPSLKDLNKWETVAAVLRSGEPRVCECPAVPAYVCGMDKKTYRNQCVRDCHDAREFHNGPCGEADIPSKREGVVNKECRCPRNISPVCGIDGQTYQNSCFLDCYGVAQLHDGTCWSKLNKESELS</sequence>
<name>A0A2A9M823_BESBE</name>
<dbReference type="SMART" id="SM00280">
    <property type="entry name" value="KAZAL"/>
    <property type="match status" value="4"/>
</dbReference>
<dbReference type="GeneID" id="40307349"/>
<protein>
    <submittedName>
        <fullName evidence="3">Putative serine proteinase inhibitor PI-2</fullName>
    </submittedName>
</protein>
<evidence type="ECO:0000313" key="4">
    <source>
        <dbReference type="Proteomes" id="UP000224006"/>
    </source>
</evidence>
<dbReference type="InterPro" id="IPR002350">
    <property type="entry name" value="Kazal_dom"/>
</dbReference>
<dbReference type="EMBL" id="NWUJ01000013">
    <property type="protein sequence ID" value="PFH31797.1"/>
    <property type="molecule type" value="Genomic_DNA"/>
</dbReference>
<dbReference type="Proteomes" id="UP000224006">
    <property type="component" value="Chromosome XII"/>
</dbReference>
<dbReference type="InterPro" id="IPR053265">
    <property type="entry name" value="Serpin"/>
</dbReference>
<dbReference type="PROSITE" id="PS51465">
    <property type="entry name" value="KAZAL_2"/>
    <property type="match status" value="4"/>
</dbReference>
<comment type="caution">
    <text evidence="3">The sequence shown here is derived from an EMBL/GenBank/DDBJ whole genome shotgun (WGS) entry which is preliminary data.</text>
</comment>